<evidence type="ECO:0000256" key="6">
    <source>
        <dbReference type="ARBA" id="ARBA00038510"/>
    </source>
</evidence>
<dbReference type="EMBL" id="JYGE01000003">
    <property type="protein sequence ID" value="PSJ31652.1"/>
    <property type="molecule type" value="Genomic_DNA"/>
</dbReference>
<dbReference type="InterPro" id="IPR004341">
    <property type="entry name" value="CAT_RNA-bd_dom"/>
</dbReference>
<accession>A0A2P7Q117</accession>
<reference evidence="8" key="1">
    <citation type="thesis" date="2015" institute="Rutgers" country="The State University of New Jersey, 14 College Farm Rd., New Brunswick, NJ, USA">
        <title>Ammonia toxicity in bacteria and its implications for treatment of and resource recovery from highly nitrogenous organic wastes.</title>
        <authorList>
            <person name="Luther A.K."/>
        </authorList>
    </citation>
    <scope>NUCLEOTIDE SEQUENCE</scope>
    <source>
        <strain evidence="8">RT-10B</strain>
    </source>
</reference>
<comment type="similarity">
    <text evidence="6">Belongs to the transcriptional antiterminator BglG family.</text>
</comment>
<dbReference type="SUPFAM" id="SSF50151">
    <property type="entry name" value="SacY-like RNA-binding domain"/>
    <property type="match status" value="1"/>
</dbReference>
<dbReference type="InterPro" id="IPR050661">
    <property type="entry name" value="BglG_antiterminators"/>
</dbReference>
<organism evidence="8 9">
    <name type="scientific">Peptostreptococcus russellii</name>
    <dbReference type="NCBI Taxonomy" id="215200"/>
    <lineage>
        <taxon>Bacteria</taxon>
        <taxon>Bacillati</taxon>
        <taxon>Bacillota</taxon>
        <taxon>Clostridia</taxon>
        <taxon>Peptostreptococcales</taxon>
        <taxon>Peptostreptococcaceae</taxon>
        <taxon>Peptostreptococcus</taxon>
    </lineage>
</organism>
<evidence type="ECO:0000313" key="9">
    <source>
        <dbReference type="Proteomes" id="UP000241434"/>
    </source>
</evidence>
<keyword evidence="5" id="KW-0804">Transcription</keyword>
<dbReference type="Proteomes" id="UP000241434">
    <property type="component" value="Unassembled WGS sequence"/>
</dbReference>
<feature type="domain" description="PRD" evidence="7">
    <location>
        <begin position="66"/>
        <end position="171"/>
    </location>
</feature>
<evidence type="ECO:0000256" key="3">
    <source>
        <dbReference type="ARBA" id="ARBA00023015"/>
    </source>
</evidence>
<dbReference type="Pfam" id="PF03123">
    <property type="entry name" value="CAT_RBD"/>
    <property type="match status" value="1"/>
</dbReference>
<evidence type="ECO:0000259" key="7">
    <source>
        <dbReference type="PROSITE" id="PS51372"/>
    </source>
</evidence>
<sequence length="282" mass="33161">MLIKQVYNNNVVLVLDAYSKKEYILTGKGIGFQKKKGMLVDVDRVEKKFISSDAGVKNRLMSLVEEIDEEVFEVAAEVIKILETKLQEELFQYIYISLTDHIEFAIKRAKNDMLIRNTFLHEIKRVYKKEYEAAQLAVDHINESFDIELTDDEAAFIVTHIINAYYQGNSDKRDEDMKVLKILKDVLNIIRYYYKIDYIENDLDYDRLVTHIRFFAKRLLSGENSSDGNGDLLDVVKIKYDKAYGCVQKIKVYIKNNYNYDISKDEELYLMIHIDRVTKKLQ</sequence>
<dbReference type="PROSITE" id="PS00654">
    <property type="entry name" value="PRD_1"/>
    <property type="match status" value="1"/>
</dbReference>
<dbReference type="InterPro" id="IPR011608">
    <property type="entry name" value="PRD"/>
</dbReference>
<dbReference type="Gene3D" id="1.10.1790.10">
    <property type="entry name" value="PRD domain"/>
    <property type="match status" value="2"/>
</dbReference>
<dbReference type="PROSITE" id="PS51372">
    <property type="entry name" value="PRD_2"/>
    <property type="match status" value="2"/>
</dbReference>
<gene>
    <name evidence="8" type="ORF">UF10_03195</name>
</gene>
<dbReference type="SMART" id="SM01061">
    <property type="entry name" value="CAT_RBD"/>
    <property type="match status" value="1"/>
</dbReference>
<dbReference type="InterPro" id="IPR036650">
    <property type="entry name" value="CAT_RNA-bd_dom_sf"/>
</dbReference>
<evidence type="ECO:0000313" key="8">
    <source>
        <dbReference type="EMBL" id="PSJ31652.1"/>
    </source>
</evidence>
<dbReference type="SUPFAM" id="SSF63520">
    <property type="entry name" value="PTS-regulatory domain, PRD"/>
    <property type="match status" value="2"/>
</dbReference>
<dbReference type="RefSeq" id="WP_242969028.1">
    <property type="nucleotide sequence ID" value="NZ_JYGE01000003.1"/>
</dbReference>
<dbReference type="InterPro" id="IPR001550">
    <property type="entry name" value="Transcrpt_antitermin_CS"/>
</dbReference>
<evidence type="ECO:0000256" key="5">
    <source>
        <dbReference type="ARBA" id="ARBA00023163"/>
    </source>
</evidence>
<dbReference type="Gene3D" id="2.30.24.10">
    <property type="entry name" value="CAT RNA-binding domain"/>
    <property type="match status" value="1"/>
</dbReference>
<dbReference type="GO" id="GO:0003723">
    <property type="term" value="F:RNA binding"/>
    <property type="evidence" value="ECO:0007669"/>
    <property type="project" value="UniProtKB-KW"/>
</dbReference>
<feature type="domain" description="PRD" evidence="7">
    <location>
        <begin position="174"/>
        <end position="282"/>
    </location>
</feature>
<evidence type="ECO:0000256" key="2">
    <source>
        <dbReference type="ARBA" id="ARBA00022884"/>
    </source>
</evidence>
<protein>
    <submittedName>
        <fullName evidence="8">Transcription antiterminator LicT</fullName>
    </submittedName>
</protein>
<keyword evidence="1" id="KW-0677">Repeat</keyword>
<keyword evidence="3" id="KW-0805">Transcription regulation</keyword>
<keyword evidence="4" id="KW-0010">Activator</keyword>
<dbReference type="PANTHER" id="PTHR30185">
    <property type="entry name" value="CRYPTIC BETA-GLUCOSIDE BGL OPERON ANTITERMINATOR"/>
    <property type="match status" value="1"/>
</dbReference>
<dbReference type="AlphaFoldDB" id="A0A2P7Q117"/>
<dbReference type="PANTHER" id="PTHR30185:SF15">
    <property type="entry name" value="CRYPTIC BETA-GLUCOSIDE BGL OPERON ANTITERMINATOR"/>
    <property type="match status" value="1"/>
</dbReference>
<evidence type="ECO:0000256" key="1">
    <source>
        <dbReference type="ARBA" id="ARBA00022737"/>
    </source>
</evidence>
<comment type="caution">
    <text evidence="8">The sequence shown here is derived from an EMBL/GenBank/DDBJ whole genome shotgun (WGS) entry which is preliminary data.</text>
</comment>
<proteinExistence type="inferred from homology"/>
<dbReference type="InterPro" id="IPR036634">
    <property type="entry name" value="PRD_sf"/>
</dbReference>
<keyword evidence="2" id="KW-0694">RNA-binding</keyword>
<dbReference type="Pfam" id="PF00874">
    <property type="entry name" value="PRD"/>
    <property type="match status" value="2"/>
</dbReference>
<dbReference type="NCBIfam" id="NF046042">
    <property type="entry name" value="LicT"/>
    <property type="match status" value="1"/>
</dbReference>
<evidence type="ECO:0000256" key="4">
    <source>
        <dbReference type="ARBA" id="ARBA00023159"/>
    </source>
</evidence>
<keyword evidence="9" id="KW-1185">Reference proteome</keyword>
<dbReference type="GO" id="GO:0045893">
    <property type="term" value="P:positive regulation of DNA-templated transcription"/>
    <property type="evidence" value="ECO:0007669"/>
    <property type="project" value="InterPro"/>
</dbReference>
<name>A0A2P7Q117_9FIRM</name>